<proteinExistence type="predicted"/>
<dbReference type="AlphaFoldDB" id="A0A955L9F6"/>
<comment type="cofactor">
    <cofactor evidence="1">
        <name>Mg(2+)</name>
        <dbReference type="ChEBI" id="CHEBI:18420"/>
    </cofactor>
</comment>
<evidence type="ECO:0000256" key="1">
    <source>
        <dbReference type="ARBA" id="ARBA00001946"/>
    </source>
</evidence>
<evidence type="ECO:0000256" key="2">
    <source>
        <dbReference type="ARBA" id="ARBA00022801"/>
    </source>
</evidence>
<evidence type="ECO:0000313" key="5">
    <source>
        <dbReference type="Proteomes" id="UP000754563"/>
    </source>
</evidence>
<protein>
    <submittedName>
        <fullName evidence="4">NUDIX hydrolase</fullName>
    </submittedName>
</protein>
<dbReference type="Gene3D" id="3.90.79.10">
    <property type="entry name" value="Nucleoside Triphosphate Pyrophosphohydrolase"/>
    <property type="match status" value="1"/>
</dbReference>
<feature type="non-terminal residue" evidence="4">
    <location>
        <position position="1"/>
    </location>
</feature>
<feature type="domain" description="Nudix hydrolase" evidence="3">
    <location>
        <begin position="13"/>
        <end position="150"/>
    </location>
</feature>
<evidence type="ECO:0000259" key="3">
    <source>
        <dbReference type="PROSITE" id="PS51462"/>
    </source>
</evidence>
<evidence type="ECO:0000313" key="4">
    <source>
        <dbReference type="EMBL" id="MCA9385964.1"/>
    </source>
</evidence>
<dbReference type="InterPro" id="IPR015797">
    <property type="entry name" value="NUDIX_hydrolase-like_dom_sf"/>
</dbReference>
<comment type="caution">
    <text evidence="4">The sequence shown here is derived from an EMBL/GenBank/DDBJ whole genome shotgun (WGS) entry which is preliminary data.</text>
</comment>
<dbReference type="GO" id="GO:0016787">
    <property type="term" value="F:hydrolase activity"/>
    <property type="evidence" value="ECO:0007669"/>
    <property type="project" value="UniProtKB-KW"/>
</dbReference>
<gene>
    <name evidence="4" type="ORF">KC717_04940</name>
</gene>
<keyword evidence="2 4" id="KW-0378">Hydrolase</keyword>
<dbReference type="Pfam" id="PF00293">
    <property type="entry name" value="NUDIX"/>
    <property type="match status" value="1"/>
</dbReference>
<dbReference type="SUPFAM" id="SSF55811">
    <property type="entry name" value="Nudix"/>
    <property type="match status" value="1"/>
</dbReference>
<name>A0A955L9F6_9BACT</name>
<organism evidence="4 5">
    <name type="scientific">Candidatus Dojkabacteria bacterium</name>
    <dbReference type="NCBI Taxonomy" id="2099670"/>
    <lineage>
        <taxon>Bacteria</taxon>
        <taxon>Candidatus Dojkabacteria</taxon>
    </lineage>
</organism>
<reference evidence="4" key="2">
    <citation type="journal article" date="2021" name="Microbiome">
        <title>Successional dynamics and alternative stable states in a saline activated sludge microbial community over 9 years.</title>
        <authorList>
            <person name="Wang Y."/>
            <person name="Ye J."/>
            <person name="Ju F."/>
            <person name="Liu L."/>
            <person name="Boyd J.A."/>
            <person name="Deng Y."/>
            <person name="Parks D.H."/>
            <person name="Jiang X."/>
            <person name="Yin X."/>
            <person name="Woodcroft B.J."/>
            <person name="Tyson G.W."/>
            <person name="Hugenholtz P."/>
            <person name="Polz M.F."/>
            <person name="Zhang T."/>
        </authorList>
    </citation>
    <scope>NUCLEOTIDE SEQUENCE</scope>
    <source>
        <strain evidence="4">HKST-UBA11</strain>
    </source>
</reference>
<sequence length="156" mass="17580">PDGSEVDDFYVTTFSDAAMVFPVTKDGKILMVRQYKAGVDDIMVEFPAGLRENDEDPTLTAIRELREETGVVAEVENLEFMGRVALLSTKATIQVSRYFIRNVEITKNLILDKNEEIEVLSLEPKEVLEMIENGVIYAAESIALALQVKQRHPDIF</sequence>
<dbReference type="GO" id="GO:0019693">
    <property type="term" value="P:ribose phosphate metabolic process"/>
    <property type="evidence" value="ECO:0007669"/>
    <property type="project" value="TreeGrafter"/>
</dbReference>
<accession>A0A955L9F6</accession>
<dbReference type="PROSITE" id="PS00893">
    <property type="entry name" value="NUDIX_BOX"/>
    <property type="match status" value="1"/>
</dbReference>
<dbReference type="InterPro" id="IPR000086">
    <property type="entry name" value="NUDIX_hydrolase_dom"/>
</dbReference>
<dbReference type="PANTHER" id="PTHR11839:SF18">
    <property type="entry name" value="NUDIX HYDROLASE DOMAIN-CONTAINING PROTEIN"/>
    <property type="match status" value="1"/>
</dbReference>
<dbReference type="GO" id="GO:0006753">
    <property type="term" value="P:nucleoside phosphate metabolic process"/>
    <property type="evidence" value="ECO:0007669"/>
    <property type="project" value="TreeGrafter"/>
</dbReference>
<dbReference type="InterPro" id="IPR020084">
    <property type="entry name" value="NUDIX_hydrolase_CS"/>
</dbReference>
<dbReference type="PROSITE" id="PS51462">
    <property type="entry name" value="NUDIX"/>
    <property type="match status" value="1"/>
</dbReference>
<dbReference type="PANTHER" id="PTHR11839">
    <property type="entry name" value="UDP/ADP-SUGAR PYROPHOSPHATASE"/>
    <property type="match status" value="1"/>
</dbReference>
<reference evidence="4" key="1">
    <citation type="submission" date="2020-04" db="EMBL/GenBank/DDBJ databases">
        <authorList>
            <person name="Zhang T."/>
        </authorList>
    </citation>
    <scope>NUCLEOTIDE SEQUENCE</scope>
    <source>
        <strain evidence="4">HKST-UBA11</strain>
    </source>
</reference>
<dbReference type="EMBL" id="JAGQLH010000061">
    <property type="protein sequence ID" value="MCA9385964.1"/>
    <property type="molecule type" value="Genomic_DNA"/>
</dbReference>
<dbReference type="Proteomes" id="UP000754563">
    <property type="component" value="Unassembled WGS sequence"/>
</dbReference>
<dbReference type="CDD" id="cd03424">
    <property type="entry name" value="NUDIX_ADPRase_Nudt5_UGPPase_Nudt14"/>
    <property type="match status" value="1"/>
</dbReference>